<dbReference type="Proteomes" id="UP001210999">
    <property type="component" value="Unassembled WGS sequence"/>
</dbReference>
<keyword evidence="2" id="KW-0472">Membrane</keyword>
<dbReference type="RefSeq" id="WP_230325776.1">
    <property type="nucleotide sequence ID" value="NZ_JADPDR010000037.1"/>
</dbReference>
<dbReference type="AlphaFoldDB" id="A0AAP3K3D9"/>
<keyword evidence="2" id="KW-1133">Transmembrane helix</keyword>
<name>A0AAP3K3D9_PHOVU</name>
<protein>
    <recommendedName>
        <fullName evidence="5">Transmembrane protein</fullName>
    </recommendedName>
</protein>
<feature type="coiled-coil region" evidence="1">
    <location>
        <begin position="36"/>
        <end position="88"/>
    </location>
</feature>
<organism evidence="3 4">
    <name type="scientific">Phocaeicola vulgatus</name>
    <name type="common">Bacteroides vulgatus</name>
    <dbReference type="NCBI Taxonomy" id="821"/>
    <lineage>
        <taxon>Bacteria</taxon>
        <taxon>Pseudomonadati</taxon>
        <taxon>Bacteroidota</taxon>
        <taxon>Bacteroidia</taxon>
        <taxon>Bacteroidales</taxon>
        <taxon>Bacteroidaceae</taxon>
        <taxon>Phocaeicola</taxon>
    </lineage>
</organism>
<keyword evidence="1" id="KW-0175">Coiled coil</keyword>
<comment type="caution">
    <text evidence="3">The sequence shown here is derived from an EMBL/GenBank/DDBJ whole genome shotgun (WGS) entry which is preliminary data.</text>
</comment>
<evidence type="ECO:0000313" key="3">
    <source>
        <dbReference type="EMBL" id="MDB0853667.1"/>
    </source>
</evidence>
<feature type="transmembrane region" description="Helical" evidence="2">
    <location>
        <begin position="212"/>
        <end position="233"/>
    </location>
</feature>
<accession>A0AAP3K3D9</accession>
<dbReference type="EMBL" id="JAQKEI010000033">
    <property type="protein sequence ID" value="MDB0853667.1"/>
    <property type="molecule type" value="Genomic_DNA"/>
</dbReference>
<feature type="transmembrane region" description="Helical" evidence="2">
    <location>
        <begin position="178"/>
        <end position="200"/>
    </location>
</feature>
<proteinExistence type="predicted"/>
<keyword evidence="2" id="KW-0812">Transmembrane</keyword>
<reference evidence="3" key="1">
    <citation type="submission" date="2023-01" db="EMBL/GenBank/DDBJ databases">
        <title>Human gut microbiome strain richness.</title>
        <authorList>
            <person name="Chen-Liaw A."/>
        </authorList>
    </citation>
    <scope>NUCLEOTIDE SEQUENCE</scope>
    <source>
        <strain evidence="3">H9_m1001271B151109d0_201107</strain>
    </source>
</reference>
<evidence type="ECO:0000313" key="4">
    <source>
        <dbReference type="Proteomes" id="UP001210999"/>
    </source>
</evidence>
<sequence>MRQPDTSALRERLANYTPGQELNEDKQELEGLLLKVNCQITELRNLLKEINAVKEELEKVNQCSVSHIKAEEARRQRLEQRNDALANEFRSLKPEIADAHKNLENLITKLEAFSGTMINLHDLLKASFPIRFAENDRQALLEEINGIAGNAISRIHREREKADKEIHRNENRISMTQTTFWCMIVLLLILAIFFALVIFANLKLFHSETLTGMIAIFSVLVTVTLVVVSLIFYKYSH</sequence>
<evidence type="ECO:0000256" key="2">
    <source>
        <dbReference type="SAM" id="Phobius"/>
    </source>
</evidence>
<evidence type="ECO:0000256" key="1">
    <source>
        <dbReference type="SAM" id="Coils"/>
    </source>
</evidence>
<evidence type="ECO:0008006" key="5">
    <source>
        <dbReference type="Google" id="ProtNLM"/>
    </source>
</evidence>
<gene>
    <name evidence="3" type="ORF">PL594_19410</name>
</gene>